<organism evidence="3 4">
    <name type="scientific">Pseudonocardia adelaidensis</name>
    <dbReference type="NCBI Taxonomy" id="648754"/>
    <lineage>
        <taxon>Bacteria</taxon>
        <taxon>Bacillati</taxon>
        <taxon>Actinomycetota</taxon>
        <taxon>Actinomycetes</taxon>
        <taxon>Pseudonocardiales</taxon>
        <taxon>Pseudonocardiaceae</taxon>
        <taxon>Pseudonocardia</taxon>
    </lineage>
</organism>
<dbReference type="Gene3D" id="1.10.10.2840">
    <property type="entry name" value="PucR C-terminal helix-turn-helix domain"/>
    <property type="match status" value="1"/>
</dbReference>
<protein>
    <submittedName>
        <fullName evidence="3">PucR family transcriptional regulator</fullName>
    </submittedName>
</protein>
<feature type="domain" description="PucR-like N-terminal" evidence="2">
    <location>
        <begin position="5"/>
        <end position="167"/>
    </location>
</feature>
<gene>
    <name evidence="3" type="ORF">GCM10023320_74240</name>
</gene>
<keyword evidence="4" id="KW-1185">Reference proteome</keyword>
<evidence type="ECO:0000259" key="2">
    <source>
        <dbReference type="Pfam" id="PF25906"/>
    </source>
</evidence>
<evidence type="ECO:0000259" key="1">
    <source>
        <dbReference type="Pfam" id="PF13556"/>
    </source>
</evidence>
<dbReference type="InterPro" id="IPR042070">
    <property type="entry name" value="PucR_C-HTH_sf"/>
</dbReference>
<name>A0ABP9P6F5_9PSEU</name>
<dbReference type="InterPro" id="IPR051448">
    <property type="entry name" value="CdaR-like_regulators"/>
</dbReference>
<dbReference type="RefSeq" id="WP_345611866.1">
    <property type="nucleotide sequence ID" value="NZ_BAABJO010000042.1"/>
</dbReference>
<dbReference type="Pfam" id="PF25906">
    <property type="entry name" value="PucR-like_N"/>
    <property type="match status" value="1"/>
</dbReference>
<dbReference type="InterPro" id="IPR025736">
    <property type="entry name" value="PucR_C-HTH_dom"/>
</dbReference>
<sequence length="389" mass="40558">MDRPWSRVPSWVGPALQPELAGTIDGIIAAVRAEVPEYARPLTGRFGARITEGVSVALGQFLDLLGRDDPLGDATVYRALGQLEHREGRTLAALQTAYQVGTRTLWQRLAASTTARRLPADVIFNLAEALFGYIEQITAASVAGWADEEASQAGSLQARRHALVELLARPTPPAPAELERAAAAAGWTVPARVAALVVDDAVAVAARLPGAVGADLDPVGLVVVAARGEADAAWLDRVRGAAGERRAVLGPLVEPAQAHRSAALAQSAWPLHAAGRLNGDAPLVRADEHLLPLLLAAAPELAAALTGRALAPLRTLPAGAAARAEETLRAWLDAHGDVTATAAALHVHPQTVRYRLAALRETFGGALDDPAARLELAVALRAGATCECP</sequence>
<dbReference type="PANTHER" id="PTHR33744">
    <property type="entry name" value="CARBOHYDRATE DIACID REGULATOR"/>
    <property type="match status" value="1"/>
</dbReference>
<evidence type="ECO:0000313" key="3">
    <source>
        <dbReference type="EMBL" id="GAA5138956.1"/>
    </source>
</evidence>
<reference evidence="4" key="1">
    <citation type="journal article" date="2019" name="Int. J. Syst. Evol. Microbiol.">
        <title>The Global Catalogue of Microorganisms (GCM) 10K type strain sequencing project: providing services to taxonomists for standard genome sequencing and annotation.</title>
        <authorList>
            <consortium name="The Broad Institute Genomics Platform"/>
            <consortium name="The Broad Institute Genome Sequencing Center for Infectious Disease"/>
            <person name="Wu L."/>
            <person name="Ma J."/>
        </authorList>
    </citation>
    <scope>NUCLEOTIDE SEQUENCE [LARGE SCALE GENOMIC DNA]</scope>
    <source>
        <strain evidence="4">JCM 18302</strain>
    </source>
</reference>
<feature type="domain" description="PucR C-terminal helix-turn-helix" evidence="1">
    <location>
        <begin position="326"/>
        <end position="382"/>
    </location>
</feature>
<proteinExistence type="predicted"/>
<dbReference type="EMBL" id="BAABJO010000042">
    <property type="protein sequence ID" value="GAA5138956.1"/>
    <property type="molecule type" value="Genomic_DNA"/>
</dbReference>
<dbReference type="InterPro" id="IPR058663">
    <property type="entry name" value="PucR-like_N"/>
</dbReference>
<accession>A0ABP9P6F5</accession>
<dbReference type="Pfam" id="PF13556">
    <property type="entry name" value="HTH_30"/>
    <property type="match status" value="1"/>
</dbReference>
<dbReference type="Proteomes" id="UP001500804">
    <property type="component" value="Unassembled WGS sequence"/>
</dbReference>
<comment type="caution">
    <text evidence="3">The sequence shown here is derived from an EMBL/GenBank/DDBJ whole genome shotgun (WGS) entry which is preliminary data.</text>
</comment>
<evidence type="ECO:0000313" key="4">
    <source>
        <dbReference type="Proteomes" id="UP001500804"/>
    </source>
</evidence>
<dbReference type="PANTHER" id="PTHR33744:SF1">
    <property type="entry name" value="DNA-BINDING TRANSCRIPTIONAL ACTIVATOR ADER"/>
    <property type="match status" value="1"/>
</dbReference>